<feature type="transmembrane region" description="Helical" evidence="6">
    <location>
        <begin position="233"/>
        <end position="257"/>
    </location>
</feature>
<evidence type="ECO:0000313" key="8">
    <source>
        <dbReference type="EMBL" id="CAB1129449.1"/>
    </source>
</evidence>
<dbReference type="PANTHER" id="PTHR35007:SF2">
    <property type="entry name" value="PILUS ASSEMBLE PROTEIN"/>
    <property type="match status" value="1"/>
</dbReference>
<evidence type="ECO:0000256" key="4">
    <source>
        <dbReference type="ARBA" id="ARBA00022989"/>
    </source>
</evidence>
<name>A0A6F8ZHU0_9FIRM</name>
<evidence type="ECO:0000256" key="5">
    <source>
        <dbReference type="ARBA" id="ARBA00023136"/>
    </source>
</evidence>
<keyword evidence="3 6" id="KW-0812">Transmembrane</keyword>
<dbReference type="Gene3D" id="1.20.81.30">
    <property type="entry name" value="Type II secretion system (T2SS), domain F"/>
    <property type="match status" value="1"/>
</dbReference>
<dbReference type="PANTHER" id="PTHR35007">
    <property type="entry name" value="INTEGRAL MEMBRANE PROTEIN-RELATED"/>
    <property type="match status" value="1"/>
</dbReference>
<keyword evidence="2" id="KW-1003">Cell membrane</keyword>
<dbReference type="InterPro" id="IPR018076">
    <property type="entry name" value="T2SS_GspF_dom"/>
</dbReference>
<feature type="domain" description="Type II secretion system protein GspF" evidence="7">
    <location>
        <begin position="129"/>
        <end position="203"/>
    </location>
</feature>
<feature type="transmembrane region" description="Helical" evidence="6">
    <location>
        <begin position="74"/>
        <end position="106"/>
    </location>
</feature>
<evidence type="ECO:0000256" key="2">
    <source>
        <dbReference type="ARBA" id="ARBA00022475"/>
    </source>
</evidence>
<organism evidence="8 9">
    <name type="scientific">Candidatus Hydrogenisulfobacillus filiaventi</name>
    <dbReference type="NCBI Taxonomy" id="2707344"/>
    <lineage>
        <taxon>Bacteria</taxon>
        <taxon>Bacillati</taxon>
        <taxon>Bacillota</taxon>
        <taxon>Clostridia</taxon>
        <taxon>Eubacteriales</taxon>
        <taxon>Clostridiales Family XVII. Incertae Sedis</taxon>
        <taxon>Candidatus Hydrogenisulfobacillus</taxon>
    </lineage>
</organism>
<proteinExistence type="predicted"/>
<dbReference type="KEGG" id="hfv:R50_1952"/>
<keyword evidence="5 6" id="KW-0472">Membrane</keyword>
<keyword evidence="4 6" id="KW-1133">Transmembrane helix</keyword>
<dbReference type="GO" id="GO:0005886">
    <property type="term" value="C:plasma membrane"/>
    <property type="evidence" value="ECO:0007669"/>
    <property type="project" value="UniProtKB-SubCell"/>
</dbReference>
<evidence type="ECO:0000259" key="7">
    <source>
        <dbReference type="Pfam" id="PF00482"/>
    </source>
</evidence>
<dbReference type="AlphaFoldDB" id="A0A6F8ZHU0"/>
<gene>
    <name evidence="8" type="ORF">R50_1952</name>
</gene>
<evidence type="ECO:0000313" key="9">
    <source>
        <dbReference type="Proteomes" id="UP000503399"/>
    </source>
</evidence>
<sequence>MTGLFWVGAALAAAGVAGAIRWGWPDPRPLSPWAGEANWRARARDWWWTRLTRAPTRARARVLGLTPARLLPLVAVWVTGLALGGLLLGLPGPLVAGLALALALVLPDWLVRQLDRGYQQAVTAGLPLFLNHLRLLLDMGYNLPDALGRLLPRLPPRLAAEIARVLRDLRRGRPVDRALGAFADRVGTLEAATLAVTLAQAANQRLTGATLDPLDTLIAGIRQRRMYALTGSVRTLVTGVTPLVALALLLEGAYFFIGSQLLGLGIHL</sequence>
<dbReference type="EMBL" id="LR778114">
    <property type="protein sequence ID" value="CAB1129449.1"/>
    <property type="molecule type" value="Genomic_DNA"/>
</dbReference>
<protein>
    <submittedName>
        <fullName evidence="8">Putative T2SSF domain-containing protein</fullName>
    </submittedName>
</protein>
<evidence type="ECO:0000256" key="3">
    <source>
        <dbReference type="ARBA" id="ARBA00022692"/>
    </source>
</evidence>
<accession>A0A6F8ZHU0</accession>
<comment type="subcellular location">
    <subcellularLocation>
        <location evidence="1">Cell membrane</location>
        <topology evidence="1">Multi-pass membrane protein</topology>
    </subcellularLocation>
</comment>
<dbReference type="Proteomes" id="UP000503399">
    <property type="component" value="Chromosome"/>
</dbReference>
<evidence type="ECO:0000256" key="1">
    <source>
        <dbReference type="ARBA" id="ARBA00004651"/>
    </source>
</evidence>
<dbReference type="Pfam" id="PF00482">
    <property type="entry name" value="T2SSF"/>
    <property type="match status" value="1"/>
</dbReference>
<reference evidence="8 9" key="1">
    <citation type="submission" date="2020-02" db="EMBL/GenBank/DDBJ databases">
        <authorList>
            <person name="Hogendoorn C."/>
        </authorList>
    </citation>
    <scope>NUCLEOTIDE SEQUENCE [LARGE SCALE GENOMIC DNA]</scope>
    <source>
        <strain evidence="8">R501</strain>
    </source>
</reference>
<evidence type="ECO:0000256" key="6">
    <source>
        <dbReference type="SAM" id="Phobius"/>
    </source>
</evidence>
<dbReference type="InterPro" id="IPR042094">
    <property type="entry name" value="T2SS_GspF_sf"/>
</dbReference>
<keyword evidence="9" id="KW-1185">Reference proteome</keyword>